<dbReference type="GO" id="GO:0005524">
    <property type="term" value="F:ATP binding"/>
    <property type="evidence" value="ECO:0007669"/>
    <property type="project" value="InterPro"/>
</dbReference>
<reference evidence="2 3" key="1">
    <citation type="submission" date="2020-08" db="EMBL/GenBank/DDBJ databases">
        <title>Genomic Encyclopedia of Type Strains, Phase IV (KMG-IV): sequencing the most valuable type-strain genomes for metagenomic binning, comparative biology and taxonomic classification.</title>
        <authorList>
            <person name="Goeker M."/>
        </authorList>
    </citation>
    <scope>NUCLEOTIDE SEQUENCE [LARGE SCALE GENOMIC DNA]</scope>
    <source>
        <strain evidence="2 3">DSM 105074</strain>
    </source>
</reference>
<dbReference type="InterPro" id="IPR027417">
    <property type="entry name" value="P-loop_NTPase"/>
</dbReference>
<dbReference type="GO" id="GO:0016787">
    <property type="term" value="F:hydrolase activity"/>
    <property type="evidence" value="ECO:0007669"/>
    <property type="project" value="InterPro"/>
</dbReference>
<dbReference type="InterPro" id="IPR006935">
    <property type="entry name" value="Helicase/UvrB_N"/>
</dbReference>
<organism evidence="2 3">
    <name type="scientific">Rhabdobacter roseus</name>
    <dbReference type="NCBI Taxonomy" id="1655419"/>
    <lineage>
        <taxon>Bacteria</taxon>
        <taxon>Pseudomonadati</taxon>
        <taxon>Bacteroidota</taxon>
        <taxon>Cytophagia</taxon>
        <taxon>Cytophagales</taxon>
        <taxon>Cytophagaceae</taxon>
        <taxon>Rhabdobacter</taxon>
    </lineage>
</organism>
<protein>
    <submittedName>
        <fullName evidence="2">Superfamily II DNA or RNA helicase</fullName>
    </submittedName>
</protein>
<evidence type="ECO:0000313" key="3">
    <source>
        <dbReference type="Proteomes" id="UP000557307"/>
    </source>
</evidence>
<sequence>MRYFADHYLDVRQPIAIKGRPGLRKSQIGALNAINAHFTLHDRAAVAVLPTGAGKTAVLMLVPYLLSAKRVLVITPSRFVRNQIKEDYVHRPMFLKMIRYSLQILPGRVCVNTMW</sequence>
<dbReference type="EMBL" id="JACHGF010000013">
    <property type="protein sequence ID" value="MBB5287038.1"/>
    <property type="molecule type" value="Genomic_DNA"/>
</dbReference>
<comment type="caution">
    <text evidence="2">The sequence shown here is derived from an EMBL/GenBank/DDBJ whole genome shotgun (WGS) entry which is preliminary data.</text>
</comment>
<keyword evidence="2" id="KW-0347">Helicase</keyword>
<dbReference type="AlphaFoldDB" id="A0A840U3Y1"/>
<proteinExistence type="predicted"/>
<keyword evidence="3" id="KW-1185">Reference proteome</keyword>
<evidence type="ECO:0000259" key="1">
    <source>
        <dbReference type="Pfam" id="PF04851"/>
    </source>
</evidence>
<dbReference type="Pfam" id="PF04851">
    <property type="entry name" value="ResIII"/>
    <property type="match status" value="1"/>
</dbReference>
<dbReference type="SUPFAM" id="SSF52540">
    <property type="entry name" value="P-loop containing nucleoside triphosphate hydrolases"/>
    <property type="match status" value="1"/>
</dbReference>
<dbReference type="RefSeq" id="WP_184178744.1">
    <property type="nucleotide sequence ID" value="NZ_JACHGF010000013.1"/>
</dbReference>
<keyword evidence="2" id="KW-0378">Hydrolase</keyword>
<keyword evidence="2" id="KW-0547">Nucleotide-binding</keyword>
<dbReference type="GO" id="GO:0003677">
    <property type="term" value="F:DNA binding"/>
    <property type="evidence" value="ECO:0007669"/>
    <property type="project" value="InterPro"/>
</dbReference>
<name>A0A840U3Y1_9BACT</name>
<keyword evidence="2" id="KW-0067">ATP-binding</keyword>
<evidence type="ECO:0000313" key="2">
    <source>
        <dbReference type="EMBL" id="MBB5287038.1"/>
    </source>
</evidence>
<dbReference type="Proteomes" id="UP000557307">
    <property type="component" value="Unassembled WGS sequence"/>
</dbReference>
<dbReference type="Gene3D" id="3.40.50.300">
    <property type="entry name" value="P-loop containing nucleotide triphosphate hydrolases"/>
    <property type="match status" value="1"/>
</dbReference>
<gene>
    <name evidence="2" type="ORF">HNQ92_005200</name>
</gene>
<dbReference type="GO" id="GO:0004386">
    <property type="term" value="F:helicase activity"/>
    <property type="evidence" value="ECO:0007669"/>
    <property type="project" value="UniProtKB-KW"/>
</dbReference>
<accession>A0A840U3Y1</accession>
<feature type="domain" description="Helicase/UvrB N-terminal" evidence="1">
    <location>
        <begin position="23"/>
        <end position="89"/>
    </location>
</feature>